<sequence length="147" mass="16913">MSKFGATAPFSFVSLGLGMTDPLYGRPYTIGLAESIRRQRLQTGIFCNVLLAHKVVLMLNSIFHVPFPIKHLQFPNLSCLTHQFGRLTYKENFTALKMFILKGQSSYERNNAVFQWQFSGLFPHKTCELLLTHQNEKILIMDFKNLL</sequence>
<keyword evidence="2" id="KW-1185">Reference proteome</keyword>
<comment type="caution">
    <text evidence="1">The sequence shown here is derived from an EMBL/GenBank/DDBJ whole genome shotgun (WGS) entry which is preliminary data.</text>
</comment>
<organism evidence="1 2">
    <name type="scientific">Ataeniobius toweri</name>
    <dbReference type="NCBI Taxonomy" id="208326"/>
    <lineage>
        <taxon>Eukaryota</taxon>
        <taxon>Metazoa</taxon>
        <taxon>Chordata</taxon>
        <taxon>Craniata</taxon>
        <taxon>Vertebrata</taxon>
        <taxon>Euteleostomi</taxon>
        <taxon>Actinopterygii</taxon>
        <taxon>Neopterygii</taxon>
        <taxon>Teleostei</taxon>
        <taxon>Neoteleostei</taxon>
        <taxon>Acanthomorphata</taxon>
        <taxon>Ovalentaria</taxon>
        <taxon>Atherinomorphae</taxon>
        <taxon>Cyprinodontiformes</taxon>
        <taxon>Goodeidae</taxon>
        <taxon>Ataeniobius</taxon>
    </lineage>
</organism>
<name>A0ABU7C2N8_9TELE</name>
<proteinExistence type="predicted"/>
<evidence type="ECO:0000313" key="2">
    <source>
        <dbReference type="Proteomes" id="UP001345963"/>
    </source>
</evidence>
<dbReference type="EMBL" id="JAHUTI010078963">
    <property type="protein sequence ID" value="MED6257172.1"/>
    <property type="molecule type" value="Genomic_DNA"/>
</dbReference>
<dbReference type="Proteomes" id="UP001345963">
    <property type="component" value="Unassembled WGS sequence"/>
</dbReference>
<protein>
    <submittedName>
        <fullName evidence="1">Uncharacterized protein</fullName>
    </submittedName>
</protein>
<reference evidence="1 2" key="1">
    <citation type="submission" date="2021-07" db="EMBL/GenBank/DDBJ databases">
        <authorList>
            <person name="Palmer J.M."/>
        </authorList>
    </citation>
    <scope>NUCLEOTIDE SEQUENCE [LARGE SCALE GENOMIC DNA]</scope>
    <source>
        <strain evidence="1 2">AT_MEX2019</strain>
        <tissue evidence="1">Muscle</tissue>
    </source>
</reference>
<evidence type="ECO:0000313" key="1">
    <source>
        <dbReference type="EMBL" id="MED6257172.1"/>
    </source>
</evidence>
<accession>A0ABU7C2N8</accession>
<gene>
    <name evidence="1" type="ORF">ATANTOWER_013615</name>
</gene>